<comment type="caution">
    <text evidence="1">The sequence shown here is derived from an EMBL/GenBank/DDBJ whole genome shotgun (WGS) entry which is preliminary data.</text>
</comment>
<dbReference type="Proteomes" id="UP000789901">
    <property type="component" value="Unassembled WGS sequence"/>
</dbReference>
<accession>A0ABN7W5P8</accession>
<proteinExistence type="predicted"/>
<organism evidence="1 2">
    <name type="scientific">Gigaspora margarita</name>
    <dbReference type="NCBI Taxonomy" id="4874"/>
    <lineage>
        <taxon>Eukaryota</taxon>
        <taxon>Fungi</taxon>
        <taxon>Fungi incertae sedis</taxon>
        <taxon>Mucoromycota</taxon>
        <taxon>Glomeromycotina</taxon>
        <taxon>Glomeromycetes</taxon>
        <taxon>Diversisporales</taxon>
        <taxon>Gigasporaceae</taxon>
        <taxon>Gigaspora</taxon>
    </lineage>
</organism>
<dbReference type="EMBL" id="CAJVQB010031316">
    <property type="protein sequence ID" value="CAG8816742.1"/>
    <property type="molecule type" value="Genomic_DNA"/>
</dbReference>
<feature type="non-terminal residue" evidence="1">
    <location>
        <position position="1"/>
    </location>
</feature>
<evidence type="ECO:0000313" key="2">
    <source>
        <dbReference type="Proteomes" id="UP000789901"/>
    </source>
</evidence>
<sequence>PIQIRVILRNKFEILNINAKQIHYWWLAFAQDSYKLDDDQEKESQEYLRTNALADFFNSIQSHGLNLSYFYTDKDFAEINAAKEAWPQADIQLYQWHIERAITEKLKSKKRIQYIQYQPEEAIAKFSFINSNFKPDLKCSEPEYYQVCPLNLRNNVINLIKKHFNLHPKIPVNANGIFLTSAEIRENAVLEIYNFCVNNNFIILWPYLWSSWYKISRWCFWARLIRATIPISKMNMMIEAHWKALKHCYFYQFKQNWNQLAARPIANSVKECYAVDLDCWQQSSHQQPTIFSANNDEGVNLDLYLQYEVKVAELEYLAKHLREELTINNLQHIKNIVNNMDHVFTIIKDIKLSQYNSKCTNTWNTKPWTMFLQ</sequence>
<keyword evidence="2" id="KW-1185">Reference proteome</keyword>
<reference evidence="1 2" key="1">
    <citation type="submission" date="2021-06" db="EMBL/GenBank/DDBJ databases">
        <authorList>
            <person name="Kallberg Y."/>
            <person name="Tangrot J."/>
            <person name="Rosling A."/>
        </authorList>
    </citation>
    <scope>NUCLEOTIDE SEQUENCE [LARGE SCALE GENOMIC DNA]</scope>
    <source>
        <strain evidence="1 2">120-4 pot B 10/14</strain>
    </source>
</reference>
<protein>
    <submittedName>
        <fullName evidence="1">39312_t:CDS:1</fullName>
    </submittedName>
</protein>
<gene>
    <name evidence="1" type="ORF">GMARGA_LOCUS26625</name>
</gene>
<name>A0ABN7W5P8_GIGMA</name>
<evidence type="ECO:0000313" key="1">
    <source>
        <dbReference type="EMBL" id="CAG8816742.1"/>
    </source>
</evidence>